<comment type="caution">
    <text evidence="1">The sequence shown here is derived from an EMBL/GenBank/DDBJ whole genome shotgun (WGS) entry which is preliminary data.</text>
</comment>
<sequence length="49" mass="5789">MSIGKVRTFLYKTARLLDDINAVRCGKIKQRIKRRIVGKIMGRQMRKIK</sequence>
<accession>A0A562QMC8</accession>
<proteinExistence type="predicted"/>
<reference evidence="1 2" key="1">
    <citation type="journal article" date="2015" name="Stand. Genomic Sci.">
        <title>Genomic Encyclopedia of Bacterial and Archaeal Type Strains, Phase III: the genomes of soil and plant-associated and newly described type strains.</title>
        <authorList>
            <person name="Whitman W.B."/>
            <person name="Woyke T."/>
            <person name="Klenk H.P."/>
            <person name="Zhou Y."/>
            <person name="Lilburn T.G."/>
            <person name="Beck B.J."/>
            <person name="De Vos P."/>
            <person name="Vandamme P."/>
            <person name="Eisen J.A."/>
            <person name="Garrity G."/>
            <person name="Hugenholtz P."/>
            <person name="Kyrpides N.C."/>
        </authorList>
    </citation>
    <scope>NUCLEOTIDE SEQUENCE [LARGE SCALE GENOMIC DNA]</scope>
    <source>
        <strain evidence="1 2">CGMCC 1.10116</strain>
    </source>
</reference>
<dbReference type="AlphaFoldDB" id="A0A562QMC8"/>
<keyword evidence="2" id="KW-1185">Reference proteome</keyword>
<protein>
    <submittedName>
        <fullName evidence="1">Uncharacterized protein</fullName>
    </submittedName>
</protein>
<organism evidence="1 2">
    <name type="scientific">Halalkalibacter nanhaiisediminis</name>
    <dbReference type="NCBI Taxonomy" id="688079"/>
    <lineage>
        <taxon>Bacteria</taxon>
        <taxon>Bacillati</taxon>
        <taxon>Bacillota</taxon>
        <taxon>Bacilli</taxon>
        <taxon>Bacillales</taxon>
        <taxon>Bacillaceae</taxon>
        <taxon>Halalkalibacter</taxon>
    </lineage>
</organism>
<evidence type="ECO:0000313" key="1">
    <source>
        <dbReference type="EMBL" id="TWI57918.1"/>
    </source>
</evidence>
<dbReference type="Proteomes" id="UP000315711">
    <property type="component" value="Unassembled WGS sequence"/>
</dbReference>
<evidence type="ECO:0000313" key="2">
    <source>
        <dbReference type="Proteomes" id="UP000315711"/>
    </source>
</evidence>
<dbReference type="EMBL" id="VLKZ01000003">
    <property type="protein sequence ID" value="TWI57918.1"/>
    <property type="molecule type" value="Genomic_DNA"/>
</dbReference>
<name>A0A562QMC8_9BACI</name>
<gene>
    <name evidence="1" type="ORF">IQ10_01247</name>
</gene>